<dbReference type="Pfam" id="PF01726">
    <property type="entry name" value="LexA_DNA_bind"/>
    <property type="match status" value="1"/>
</dbReference>
<gene>
    <name evidence="3" type="ORF">SAMN05444277_10236</name>
</gene>
<evidence type="ECO:0000313" key="4">
    <source>
        <dbReference type="Proteomes" id="UP000199031"/>
    </source>
</evidence>
<dbReference type="InterPro" id="IPR036286">
    <property type="entry name" value="LexA/Signal_pep-like_sf"/>
</dbReference>
<evidence type="ECO:0000259" key="2">
    <source>
        <dbReference type="Pfam" id="PF01726"/>
    </source>
</evidence>
<dbReference type="InterPro" id="IPR039418">
    <property type="entry name" value="LexA-like"/>
</dbReference>
<dbReference type="InterPro" id="IPR015927">
    <property type="entry name" value="Peptidase_S24_S26A/B/C"/>
</dbReference>
<organism evidence="3 4">
    <name type="scientific">Parafilimonas terrae</name>
    <dbReference type="NCBI Taxonomy" id="1465490"/>
    <lineage>
        <taxon>Bacteria</taxon>
        <taxon>Pseudomonadati</taxon>
        <taxon>Bacteroidota</taxon>
        <taxon>Chitinophagia</taxon>
        <taxon>Chitinophagales</taxon>
        <taxon>Chitinophagaceae</taxon>
        <taxon>Parafilimonas</taxon>
    </lineage>
</organism>
<keyword evidence="4" id="KW-1185">Reference proteome</keyword>
<sequence length="209" mass="23345">MHPIQQKLLKLADTYNLGTLPLRDIAKIINEQHPQTIKHHLEALERKGLIEWDKENKTIKKCSVGATINADFAVIPVLGAANCGPATIYADENIIDHIKVSFSLLRNRRNVFAVKAVGFSMDRANINGKSIEEGDLVIIDPSDNNISSNDYVLSVIDEVANIKKIIIDYAHEQIKLVSESTHHYPPIYLSADDINRFIVNGKVIQVIKS</sequence>
<feature type="domain" description="LexA repressor DNA-binding" evidence="2">
    <location>
        <begin position="22"/>
        <end position="54"/>
    </location>
</feature>
<dbReference type="Proteomes" id="UP000199031">
    <property type="component" value="Unassembled WGS sequence"/>
</dbReference>
<dbReference type="InterPro" id="IPR036390">
    <property type="entry name" value="WH_DNA-bd_sf"/>
</dbReference>
<dbReference type="GO" id="GO:0006508">
    <property type="term" value="P:proteolysis"/>
    <property type="evidence" value="ECO:0007669"/>
    <property type="project" value="InterPro"/>
</dbReference>
<proteinExistence type="predicted"/>
<name>A0A1I5TDD7_9BACT</name>
<evidence type="ECO:0000313" key="3">
    <source>
        <dbReference type="EMBL" id="SFP80436.1"/>
    </source>
</evidence>
<dbReference type="Gene3D" id="1.10.10.10">
    <property type="entry name" value="Winged helix-like DNA-binding domain superfamily/Winged helix DNA-binding domain"/>
    <property type="match status" value="1"/>
</dbReference>
<dbReference type="Gene3D" id="2.10.109.10">
    <property type="entry name" value="Umud Fragment, subunit A"/>
    <property type="match status" value="1"/>
</dbReference>
<dbReference type="EMBL" id="FOXQ01000002">
    <property type="protein sequence ID" value="SFP80436.1"/>
    <property type="molecule type" value="Genomic_DNA"/>
</dbReference>
<dbReference type="OrthoDB" id="9802364at2"/>
<dbReference type="AlphaFoldDB" id="A0A1I5TDD7"/>
<accession>A0A1I5TDD7</accession>
<dbReference type="Pfam" id="PF00717">
    <property type="entry name" value="Peptidase_S24"/>
    <property type="match status" value="1"/>
</dbReference>
<dbReference type="STRING" id="1465490.SAMN05444277_10236"/>
<dbReference type="CDD" id="cd06529">
    <property type="entry name" value="S24_LexA-like"/>
    <property type="match status" value="1"/>
</dbReference>
<dbReference type="InterPro" id="IPR036388">
    <property type="entry name" value="WH-like_DNA-bd_sf"/>
</dbReference>
<feature type="domain" description="Peptidase S24/S26A/S26B/S26C" evidence="1">
    <location>
        <begin position="76"/>
        <end position="204"/>
    </location>
</feature>
<dbReference type="SUPFAM" id="SSF46785">
    <property type="entry name" value="Winged helix' DNA-binding domain"/>
    <property type="match status" value="1"/>
</dbReference>
<dbReference type="InterPro" id="IPR006199">
    <property type="entry name" value="LexA_DNA-bd_dom"/>
</dbReference>
<dbReference type="GO" id="GO:0004252">
    <property type="term" value="F:serine-type endopeptidase activity"/>
    <property type="evidence" value="ECO:0007669"/>
    <property type="project" value="InterPro"/>
</dbReference>
<evidence type="ECO:0000259" key="1">
    <source>
        <dbReference type="Pfam" id="PF00717"/>
    </source>
</evidence>
<dbReference type="SUPFAM" id="SSF51306">
    <property type="entry name" value="LexA/Signal peptidase"/>
    <property type="match status" value="1"/>
</dbReference>
<dbReference type="RefSeq" id="WP_090655413.1">
    <property type="nucleotide sequence ID" value="NZ_FOXQ01000002.1"/>
</dbReference>
<reference evidence="3 4" key="1">
    <citation type="submission" date="2016-10" db="EMBL/GenBank/DDBJ databases">
        <authorList>
            <person name="de Groot N.N."/>
        </authorList>
    </citation>
    <scope>NUCLEOTIDE SEQUENCE [LARGE SCALE GENOMIC DNA]</scope>
    <source>
        <strain evidence="3 4">DSM 28286</strain>
    </source>
</reference>
<protein>
    <submittedName>
        <fullName evidence="3">Repressor LexA</fullName>
    </submittedName>
</protein>